<accession>A0A8J7WQS7</accession>
<dbReference type="SUPFAM" id="SSF55729">
    <property type="entry name" value="Acyl-CoA N-acyltransferases (Nat)"/>
    <property type="match status" value="2"/>
</dbReference>
<dbReference type="InterPro" id="IPR050832">
    <property type="entry name" value="Bact_Acetyltransf"/>
</dbReference>
<name>A0A8J7WQS7_9ACTN</name>
<proteinExistence type="predicted"/>
<reference evidence="4" key="1">
    <citation type="submission" date="2021-04" db="EMBL/GenBank/DDBJ databases">
        <title>Genome based classification of Actinospica acidithermotolerans sp. nov., an actinobacterium isolated from an Indonesian hot spring.</title>
        <authorList>
            <person name="Kusuma A.B."/>
            <person name="Putra K.E."/>
            <person name="Nafisah S."/>
            <person name="Loh J."/>
            <person name="Nouioui I."/>
            <person name="Goodfellow M."/>
        </authorList>
    </citation>
    <scope>NUCLEOTIDE SEQUENCE</scope>
    <source>
        <strain evidence="4">DSM 45618</strain>
    </source>
</reference>
<dbReference type="PANTHER" id="PTHR43877:SF1">
    <property type="entry name" value="ACETYLTRANSFERASE"/>
    <property type="match status" value="1"/>
</dbReference>
<evidence type="ECO:0000259" key="3">
    <source>
        <dbReference type="PROSITE" id="PS51186"/>
    </source>
</evidence>
<keyword evidence="2" id="KW-0012">Acyltransferase</keyword>
<comment type="caution">
    <text evidence="4">The sequence shown here is derived from an EMBL/GenBank/DDBJ whole genome shotgun (WGS) entry which is preliminary data.</text>
</comment>
<dbReference type="CDD" id="cd04301">
    <property type="entry name" value="NAT_SF"/>
    <property type="match status" value="1"/>
</dbReference>
<evidence type="ECO:0000256" key="2">
    <source>
        <dbReference type="ARBA" id="ARBA00023315"/>
    </source>
</evidence>
<dbReference type="RefSeq" id="WP_211467850.1">
    <property type="nucleotide sequence ID" value="NZ_JAGSXH010000035.1"/>
</dbReference>
<gene>
    <name evidence="4" type="ORF">KGA66_12175</name>
</gene>
<feature type="domain" description="N-acetyltransferase" evidence="3">
    <location>
        <begin position="3"/>
        <end position="177"/>
    </location>
</feature>
<dbReference type="Gene3D" id="3.40.630.30">
    <property type="match status" value="1"/>
</dbReference>
<dbReference type="InterPro" id="IPR000182">
    <property type="entry name" value="GNAT_dom"/>
</dbReference>
<keyword evidence="1" id="KW-0808">Transferase</keyword>
<dbReference type="InterPro" id="IPR016181">
    <property type="entry name" value="Acyl_CoA_acyltransferase"/>
</dbReference>
<dbReference type="EMBL" id="JAGSXH010000035">
    <property type="protein sequence ID" value="MBS2963810.1"/>
    <property type="molecule type" value="Genomic_DNA"/>
</dbReference>
<keyword evidence="5" id="KW-1185">Reference proteome</keyword>
<dbReference type="PROSITE" id="PS51186">
    <property type="entry name" value="GNAT"/>
    <property type="match status" value="2"/>
</dbReference>
<dbReference type="PANTHER" id="PTHR43877">
    <property type="entry name" value="AMINOALKYLPHOSPHONATE N-ACETYLTRANSFERASE-RELATED-RELATED"/>
    <property type="match status" value="1"/>
</dbReference>
<dbReference type="Proteomes" id="UP000677913">
    <property type="component" value="Unassembled WGS sequence"/>
</dbReference>
<dbReference type="AlphaFoldDB" id="A0A8J7WQS7"/>
<protein>
    <submittedName>
        <fullName evidence="4">GNAT family N-acetyltransferase</fullName>
    </submittedName>
</protein>
<organism evidence="4 5">
    <name type="scientific">Actinocrinis puniceicyclus</name>
    <dbReference type="NCBI Taxonomy" id="977794"/>
    <lineage>
        <taxon>Bacteria</taxon>
        <taxon>Bacillati</taxon>
        <taxon>Actinomycetota</taxon>
        <taxon>Actinomycetes</taxon>
        <taxon>Catenulisporales</taxon>
        <taxon>Actinospicaceae</taxon>
        <taxon>Actinocrinis</taxon>
    </lineage>
</organism>
<evidence type="ECO:0000256" key="1">
    <source>
        <dbReference type="ARBA" id="ARBA00022679"/>
    </source>
</evidence>
<feature type="domain" description="N-acetyltransferase" evidence="3">
    <location>
        <begin position="188"/>
        <end position="337"/>
    </location>
</feature>
<sequence>MTIEISRFDPIRESDVAVRDWFDLAAAIAVEQRPEFPAPEFDSYVEQLRLPVTAFGPQSFWAARDSGELVGAMRAIYLGQENSNSAFVTVNVRSDRRREGIGTQLLAGSLTDLREQRRSLVVGQNIVLDGPADRWATKLGFAKVQQRAEQHLRVKEVDPELWQTPAPSGFRMRRWIDSAPEELLEGFATLRNSIADAPKGDSSYQPPEWTPARVRQEEAEVRAAGRVHRFVAAVHEHTGTLAGFTELAYTLGYPSVCFQQDTAVLRDFRGLGLGRAIKAEMMRWLIAEQASVETVMTNTGADNVHMIRVNHQLGYVTVRITAFVEAETELLSARTQLRG</sequence>
<dbReference type="Pfam" id="PF00583">
    <property type="entry name" value="Acetyltransf_1"/>
    <property type="match status" value="2"/>
</dbReference>
<dbReference type="GO" id="GO:0016747">
    <property type="term" value="F:acyltransferase activity, transferring groups other than amino-acyl groups"/>
    <property type="evidence" value="ECO:0007669"/>
    <property type="project" value="InterPro"/>
</dbReference>
<evidence type="ECO:0000313" key="4">
    <source>
        <dbReference type="EMBL" id="MBS2963810.1"/>
    </source>
</evidence>
<evidence type="ECO:0000313" key="5">
    <source>
        <dbReference type="Proteomes" id="UP000677913"/>
    </source>
</evidence>